<feature type="binding site" description="covalent" evidence="13">
    <location>
        <position position="101"/>
    </location>
    <ligand>
        <name>heme c</name>
        <dbReference type="ChEBI" id="CHEBI:61717"/>
        <label>1</label>
    </ligand>
</feature>
<keyword evidence="5 14" id="KW-0479">Metal-binding</keyword>
<keyword evidence="7" id="KW-0574">Periplasm</keyword>
<comment type="subcellular location">
    <subcellularLocation>
        <location evidence="1">Periplasm</location>
    </subcellularLocation>
</comment>
<feature type="binding site" description="covalent" evidence="13">
    <location>
        <position position="243"/>
    </location>
    <ligand>
        <name>heme c</name>
        <dbReference type="ChEBI" id="CHEBI:61717"/>
        <label>2</label>
    </ligand>
</feature>
<evidence type="ECO:0000256" key="6">
    <source>
        <dbReference type="ARBA" id="ARBA00022729"/>
    </source>
</evidence>
<feature type="binding site" description="covalent" evidence="13">
    <location>
        <position position="98"/>
    </location>
    <ligand>
        <name>heme c</name>
        <dbReference type="ChEBI" id="CHEBI:61717"/>
        <label>1</label>
    </ligand>
</feature>
<feature type="transmembrane region" description="Helical" evidence="15">
    <location>
        <begin position="23"/>
        <end position="43"/>
    </location>
</feature>
<dbReference type="FunFam" id="1.10.760.10:FF:000019">
    <property type="entry name" value="Di-heme cytochrome C peroxidase"/>
    <property type="match status" value="1"/>
</dbReference>
<dbReference type="GO" id="GO:0046872">
    <property type="term" value="F:metal ion binding"/>
    <property type="evidence" value="ECO:0007669"/>
    <property type="project" value="UniProtKB-KW"/>
</dbReference>
<evidence type="ECO:0000256" key="14">
    <source>
        <dbReference type="PIRSR" id="PIRSR000294-2"/>
    </source>
</evidence>
<keyword evidence="15" id="KW-1133">Transmembrane helix</keyword>
<dbReference type="InterPro" id="IPR009056">
    <property type="entry name" value="Cyt_c-like_dom"/>
</dbReference>
<dbReference type="InterPro" id="IPR004852">
    <property type="entry name" value="Di-haem_cyt_c_peroxidsae"/>
</dbReference>
<keyword evidence="15" id="KW-0812">Transmembrane</keyword>
<dbReference type="GO" id="GO:0004130">
    <property type="term" value="F:cytochrome-c peroxidase activity"/>
    <property type="evidence" value="ECO:0007669"/>
    <property type="project" value="TreeGrafter"/>
</dbReference>
<dbReference type="InterPro" id="IPR026259">
    <property type="entry name" value="MauG/Cytc_peroxidase"/>
</dbReference>
<accession>A0AA87SXU4</accession>
<keyword evidence="4 13" id="KW-0349">Heme</keyword>
<feature type="domain" description="Cytochrome c" evidence="16">
    <location>
        <begin position="76"/>
        <end position="203"/>
    </location>
</feature>
<feature type="binding site" description="axial binding residue" evidence="14">
    <location>
        <position position="247"/>
    </location>
    <ligand>
        <name>heme c</name>
        <dbReference type="ChEBI" id="CHEBI:61717"/>
        <label>2</label>
    </ligand>
    <ligandPart>
        <name>Fe</name>
        <dbReference type="ChEBI" id="CHEBI:18248"/>
    </ligandPart>
</feature>
<proteinExistence type="predicted"/>
<evidence type="ECO:0000256" key="12">
    <source>
        <dbReference type="ARBA" id="ARBA00073576"/>
    </source>
</evidence>
<keyword evidence="8" id="KW-0249">Electron transport</keyword>
<evidence type="ECO:0000313" key="17">
    <source>
        <dbReference type="EMBL" id="EKS00606.1"/>
    </source>
</evidence>
<dbReference type="EMBL" id="AKWM02000031">
    <property type="protein sequence ID" value="EKS00606.1"/>
    <property type="molecule type" value="Genomic_DNA"/>
</dbReference>
<dbReference type="PIRSF" id="PIRSF000294">
    <property type="entry name" value="Cytochrome-c_peroxidase"/>
    <property type="match status" value="1"/>
</dbReference>
<dbReference type="Gene3D" id="1.10.760.10">
    <property type="entry name" value="Cytochrome c-like domain"/>
    <property type="match status" value="2"/>
</dbReference>
<evidence type="ECO:0000256" key="5">
    <source>
        <dbReference type="ARBA" id="ARBA00022723"/>
    </source>
</evidence>
<keyword evidence="6" id="KW-0732">Signal</keyword>
<dbReference type="SUPFAM" id="SSF46626">
    <property type="entry name" value="Cytochrome c"/>
    <property type="match status" value="2"/>
</dbReference>
<evidence type="ECO:0000256" key="10">
    <source>
        <dbReference type="ARBA" id="ARBA00023004"/>
    </source>
</evidence>
<evidence type="ECO:0000259" key="16">
    <source>
        <dbReference type="PROSITE" id="PS51007"/>
    </source>
</evidence>
<evidence type="ECO:0000256" key="9">
    <source>
        <dbReference type="ARBA" id="ARBA00023002"/>
    </source>
</evidence>
<comment type="PTM">
    <text evidence="13">Binds 2 heme groups per subunit.</text>
</comment>
<dbReference type="InterPro" id="IPR036909">
    <property type="entry name" value="Cyt_c-like_dom_sf"/>
</dbReference>
<keyword evidence="9" id="KW-0560">Oxidoreductase</keyword>
<evidence type="ECO:0000256" key="7">
    <source>
        <dbReference type="ARBA" id="ARBA00022764"/>
    </source>
</evidence>
<feature type="binding site" description="axial binding residue" evidence="14">
    <location>
        <position position="102"/>
    </location>
    <ligand>
        <name>heme c</name>
        <dbReference type="ChEBI" id="CHEBI:61717"/>
        <label>1</label>
    </ligand>
    <ligandPart>
        <name>Fe</name>
        <dbReference type="ChEBI" id="CHEBI:18248"/>
    </ligandPart>
</feature>
<feature type="binding site" description="axial binding residue" evidence="14">
    <location>
        <position position="118"/>
    </location>
    <ligand>
        <name>heme c</name>
        <dbReference type="ChEBI" id="CHEBI:61717"/>
        <label>1</label>
    </ligand>
    <ligandPart>
        <name>Fe</name>
        <dbReference type="ChEBI" id="CHEBI:18248"/>
    </ligandPart>
</feature>
<dbReference type="InterPro" id="IPR051395">
    <property type="entry name" value="Cytochrome_c_Peroxidase/MauG"/>
</dbReference>
<dbReference type="GO" id="GO:0020037">
    <property type="term" value="F:heme binding"/>
    <property type="evidence" value="ECO:0007669"/>
    <property type="project" value="InterPro"/>
</dbReference>
<keyword evidence="10 14" id="KW-0408">Iron</keyword>
<comment type="caution">
    <text evidence="17">The sequence shown here is derived from an EMBL/GenBank/DDBJ whole genome shotgun (WGS) entry which is preliminary data.</text>
</comment>
<keyword evidence="15" id="KW-0472">Membrane</keyword>
<evidence type="ECO:0000256" key="1">
    <source>
        <dbReference type="ARBA" id="ARBA00004418"/>
    </source>
</evidence>
<dbReference type="GO" id="GO:0009055">
    <property type="term" value="F:electron transfer activity"/>
    <property type="evidence" value="ECO:0007669"/>
    <property type="project" value="InterPro"/>
</dbReference>
<protein>
    <recommendedName>
        <fullName evidence="12">Methylamine utilization protein MauG</fullName>
    </recommendedName>
</protein>
<evidence type="ECO:0000256" key="15">
    <source>
        <dbReference type="SAM" id="Phobius"/>
    </source>
</evidence>
<evidence type="ECO:0000256" key="11">
    <source>
        <dbReference type="ARBA" id="ARBA00058991"/>
    </source>
</evidence>
<name>A0AA87SXU4_9LEPT</name>
<keyword evidence="17" id="KW-0575">Peroxidase</keyword>
<gene>
    <name evidence="17" type="ORF">LEP1GSC125_2999</name>
</gene>
<sequence length="362" mass="40337">MDEGGLLEYSKVKKWITFNRGLGLFRILWAVFLIFSLLLIFTCKEEKKEVVRKEGETKKVETIAYPFPPDNAPTPERILLGKTLFFDPILSGSNWISCATCHNPGLAWTDGLKTAVGHNMKILGKNTPTILNGAYGSKMFWDGRADNLEAQALGPISSPDEMNQDIDELILELKNIRGYKELFSRAYPNEDINAVTIGKAIASFERTILSTESTFDRWKKGDKTAISESAQRGFSVFNGKAKCSACHQGDQFSDNGFHNIGLKNASKEVGRFKIVAVKSMKGAFKTPGLRDVALTGPYMHDGSYATLEEVVEHYDRGGDEKNNLDPNMTTLKLTKDEKADLVEFMKSLNGKMISISIPEFPR</sequence>
<dbReference type="PANTHER" id="PTHR30600:SF10">
    <property type="entry name" value="BLL6722 PROTEIN"/>
    <property type="match status" value="1"/>
</dbReference>
<evidence type="ECO:0000256" key="4">
    <source>
        <dbReference type="ARBA" id="ARBA00022617"/>
    </source>
</evidence>
<feature type="domain" description="Cytochrome c" evidence="16">
    <location>
        <begin position="228"/>
        <end position="349"/>
    </location>
</feature>
<evidence type="ECO:0000256" key="13">
    <source>
        <dbReference type="PIRSR" id="PIRSR000294-1"/>
    </source>
</evidence>
<evidence type="ECO:0000256" key="8">
    <source>
        <dbReference type="ARBA" id="ARBA00022982"/>
    </source>
</evidence>
<dbReference type="AlphaFoldDB" id="A0AA87SXU4"/>
<comment type="cofactor">
    <cofactor evidence="13">
        <name>heme</name>
        <dbReference type="ChEBI" id="CHEBI:30413"/>
    </cofactor>
    <text evidence="13">Binds 2 heme groups.</text>
</comment>
<dbReference type="Proteomes" id="UP000001343">
    <property type="component" value="Unassembled WGS sequence"/>
</dbReference>
<dbReference type="Pfam" id="PF00034">
    <property type="entry name" value="Cytochrom_C"/>
    <property type="match status" value="1"/>
</dbReference>
<dbReference type="GO" id="GO:0042597">
    <property type="term" value="C:periplasmic space"/>
    <property type="evidence" value="ECO:0007669"/>
    <property type="project" value="UniProtKB-SubCell"/>
</dbReference>
<dbReference type="FunFam" id="1.10.760.10:FF:000031">
    <property type="entry name" value="Di-heme cytochrome C peroxidase"/>
    <property type="match status" value="1"/>
</dbReference>
<feature type="binding site" description="covalent" evidence="13">
    <location>
        <position position="246"/>
    </location>
    <ligand>
        <name>heme c</name>
        <dbReference type="ChEBI" id="CHEBI:61717"/>
        <label>2</label>
    </ligand>
</feature>
<dbReference type="PROSITE" id="PS51007">
    <property type="entry name" value="CYTC"/>
    <property type="match status" value="2"/>
</dbReference>
<dbReference type="Pfam" id="PF03150">
    <property type="entry name" value="CCP_MauG"/>
    <property type="match status" value="1"/>
</dbReference>
<comment type="function">
    <text evidence="11">Involved in methylamine metabolism. Essential for the maturation of the beta subunit of MADH, presumably via a step in the biosynthesis of tryptophan tryptophylquinone (TTQ), the cofactor of MADH.</text>
</comment>
<evidence type="ECO:0000313" key="18">
    <source>
        <dbReference type="Proteomes" id="UP000001343"/>
    </source>
</evidence>
<comment type="pathway">
    <text evidence="2">One-carbon metabolism; methylamine degradation.</text>
</comment>
<evidence type="ECO:0000256" key="3">
    <source>
        <dbReference type="ARBA" id="ARBA00022448"/>
    </source>
</evidence>
<reference evidence="17 18" key="1">
    <citation type="journal article" date="2014" name="Int. J. Syst. Evol. Microbiol.">
        <title>Leptospira mayottensis sp. nov., a pathogenic species of the genus Leptospira isolated from humans.</title>
        <authorList>
            <person name="Bourhy P."/>
            <person name="Collet L."/>
            <person name="Brisse S."/>
            <person name="Picardeau M."/>
        </authorList>
    </citation>
    <scope>NUCLEOTIDE SEQUENCE [LARGE SCALE GENOMIC DNA]</scope>
    <source>
        <strain evidence="17 18">200901122</strain>
    </source>
</reference>
<keyword evidence="3" id="KW-0813">Transport</keyword>
<evidence type="ECO:0000256" key="2">
    <source>
        <dbReference type="ARBA" id="ARBA00004856"/>
    </source>
</evidence>
<organism evidence="17 18">
    <name type="scientific">Leptospira mayottensis 200901122</name>
    <dbReference type="NCBI Taxonomy" id="1193010"/>
    <lineage>
        <taxon>Bacteria</taxon>
        <taxon>Pseudomonadati</taxon>
        <taxon>Spirochaetota</taxon>
        <taxon>Spirochaetia</taxon>
        <taxon>Leptospirales</taxon>
        <taxon>Leptospiraceae</taxon>
        <taxon>Leptospira</taxon>
    </lineage>
</organism>
<dbReference type="PANTHER" id="PTHR30600">
    <property type="entry name" value="CYTOCHROME C PEROXIDASE-RELATED"/>
    <property type="match status" value="1"/>
</dbReference>